<dbReference type="OrthoDB" id="7630405at2"/>
<protein>
    <submittedName>
        <fullName evidence="2">Putative lipoprotein</fullName>
    </submittedName>
</protein>
<evidence type="ECO:0000313" key="3">
    <source>
        <dbReference type="Proteomes" id="UP000027100"/>
    </source>
</evidence>
<dbReference type="eggNOG" id="ENOG502ZD64">
    <property type="taxonomic scope" value="Bacteria"/>
</dbReference>
<organism evidence="2 3">
    <name type="scientific">Hyphomonas polymorpha PS728</name>
    <dbReference type="NCBI Taxonomy" id="1280954"/>
    <lineage>
        <taxon>Bacteria</taxon>
        <taxon>Pseudomonadati</taxon>
        <taxon>Pseudomonadota</taxon>
        <taxon>Alphaproteobacteria</taxon>
        <taxon>Hyphomonadales</taxon>
        <taxon>Hyphomonadaceae</taxon>
        <taxon>Hyphomonas</taxon>
    </lineage>
</organism>
<evidence type="ECO:0000313" key="2">
    <source>
        <dbReference type="EMBL" id="KCZ98177.1"/>
    </source>
</evidence>
<dbReference type="Proteomes" id="UP000027100">
    <property type="component" value="Unassembled WGS sequence"/>
</dbReference>
<sequence>MKFQLLAALPLVALIACTPKAEAPGETAPVAEEAAVTAASLPTCADAEATSGGQLPQLTSCRLELGDGRNVVVSSTQMTDGEGTLRAELTGADGASLQVIEEAATGFYNYPFLEDLTGDGAADLMLPQLSGMVNISYALWIQGADGLFSRAGELGGFDITLGSDGLIAASGRSSAFEWETSYYSVENGALKEIAVVVTRADPEEGEPASDQPACEVIRSADGVDIAPFCQPAADAPTE</sequence>
<dbReference type="AlphaFoldDB" id="A0A062V7R2"/>
<dbReference type="PATRIC" id="fig|1280954.3.peg.2282"/>
<accession>A0A062V7R2</accession>
<keyword evidence="3" id="KW-1185">Reference proteome</keyword>
<gene>
    <name evidence="2" type="ORF">HPO_11259</name>
</gene>
<feature type="signal peptide" evidence="1">
    <location>
        <begin position="1"/>
        <end position="23"/>
    </location>
</feature>
<keyword evidence="2" id="KW-0449">Lipoprotein</keyword>
<proteinExistence type="predicted"/>
<feature type="chain" id="PRO_5001615087" evidence="1">
    <location>
        <begin position="24"/>
        <end position="238"/>
    </location>
</feature>
<keyword evidence="1" id="KW-0732">Signal</keyword>
<dbReference type="STRING" id="1280954.HPO_11259"/>
<evidence type="ECO:0000256" key="1">
    <source>
        <dbReference type="SAM" id="SignalP"/>
    </source>
</evidence>
<dbReference type="RefSeq" id="WP_035598605.1">
    <property type="nucleotide sequence ID" value="NZ_ARYM01000012.1"/>
</dbReference>
<dbReference type="EMBL" id="ARYM01000012">
    <property type="protein sequence ID" value="KCZ98177.1"/>
    <property type="molecule type" value="Genomic_DNA"/>
</dbReference>
<reference evidence="2 3" key="1">
    <citation type="journal article" date="2014" name="Antonie Van Leeuwenhoek">
        <title>Hyphomonas beringensis sp. nov. and Hyphomonas chukchiensis sp. nov., isolated from surface seawater of the Bering Sea and Chukchi Sea.</title>
        <authorList>
            <person name="Li C."/>
            <person name="Lai Q."/>
            <person name="Li G."/>
            <person name="Dong C."/>
            <person name="Wang J."/>
            <person name="Liao Y."/>
            <person name="Shao Z."/>
        </authorList>
    </citation>
    <scope>NUCLEOTIDE SEQUENCE [LARGE SCALE GENOMIC DNA]</scope>
    <source>
        <strain evidence="2 3">PS728</strain>
    </source>
</reference>
<comment type="caution">
    <text evidence="2">The sequence shown here is derived from an EMBL/GenBank/DDBJ whole genome shotgun (WGS) entry which is preliminary data.</text>
</comment>
<name>A0A062V7R2_9PROT</name>
<dbReference type="PROSITE" id="PS51257">
    <property type="entry name" value="PROKAR_LIPOPROTEIN"/>
    <property type="match status" value="1"/>
</dbReference>